<evidence type="ECO:0000256" key="1">
    <source>
        <dbReference type="ARBA" id="ARBA00023115"/>
    </source>
</evidence>
<feature type="compositionally biased region" description="Low complexity" evidence="2">
    <location>
        <begin position="24"/>
        <end position="40"/>
    </location>
</feature>
<comment type="caution">
    <text evidence="3">The sequence shown here is derived from an EMBL/GenBank/DDBJ whole genome shotgun (WGS) entry which is preliminary data.</text>
</comment>
<sequence>MAGKGKGKSTGKGKDTGRGEARGTEAGSARRGRTGAPAAGPGSGPVSAQVDGGLAELAPDRERAGGWTLLIDGAPQSHVDLADPGRLAFAYQRRIGHLIDLAAPARRPLNVVHLGGGAFTLARYTAATRPRSRQQVVEVDAALVAFVREHLPPDPQAGIRVRALDARAGLAKVPDGWADLVIADVFSGARTPAHLTSTEFLDEVRRTLAPGGWYAANLADGPPLAHLKGQIATAAARFAHLALAADPVVWRGKRFGNAVLAASDGELPVAEFTRRVASDPHPGRVEHGRALTDFAGGAAPVADASAVPSPQPPPSVFR</sequence>
<keyword evidence="4" id="KW-1185">Reference proteome</keyword>
<proteinExistence type="predicted"/>
<evidence type="ECO:0000313" key="3">
    <source>
        <dbReference type="EMBL" id="MFJ2820851.1"/>
    </source>
</evidence>
<evidence type="ECO:0000256" key="2">
    <source>
        <dbReference type="SAM" id="MobiDB-lite"/>
    </source>
</evidence>
<dbReference type="Proteomes" id="UP001617351">
    <property type="component" value="Unassembled WGS sequence"/>
</dbReference>
<reference evidence="3 4" key="1">
    <citation type="submission" date="2024-10" db="EMBL/GenBank/DDBJ databases">
        <title>The Natural Products Discovery Center: Release of the First 8490 Sequenced Strains for Exploring Actinobacteria Biosynthetic Diversity.</title>
        <authorList>
            <person name="Kalkreuter E."/>
            <person name="Kautsar S.A."/>
            <person name="Yang D."/>
            <person name="Bader C.D."/>
            <person name="Teijaro C.N."/>
            <person name="Fluegel L."/>
            <person name="Davis C.M."/>
            <person name="Simpson J.R."/>
            <person name="Lauterbach L."/>
            <person name="Steele A.D."/>
            <person name="Gui C."/>
            <person name="Meng S."/>
            <person name="Li G."/>
            <person name="Viehrig K."/>
            <person name="Ye F."/>
            <person name="Su P."/>
            <person name="Kiefer A.F."/>
            <person name="Nichols A."/>
            <person name="Cepeda A.J."/>
            <person name="Yan W."/>
            <person name="Fan B."/>
            <person name="Jiang Y."/>
            <person name="Adhikari A."/>
            <person name="Zheng C.-J."/>
            <person name="Schuster L."/>
            <person name="Cowan T.M."/>
            <person name="Smanski M.J."/>
            <person name="Chevrette M.G."/>
            <person name="De Carvalho L.P.S."/>
            <person name="Shen B."/>
        </authorList>
    </citation>
    <scope>NUCLEOTIDE SEQUENCE [LARGE SCALE GENOMIC DNA]</scope>
    <source>
        <strain evidence="3 4">NPDC087220</strain>
    </source>
</reference>
<dbReference type="RefSeq" id="WP_402378383.1">
    <property type="nucleotide sequence ID" value="NZ_JBIUYY010000002.1"/>
</dbReference>
<protein>
    <submittedName>
        <fullName evidence="3">Spermidine synthase</fullName>
    </submittedName>
</protein>
<keyword evidence="1" id="KW-0620">Polyamine biosynthesis</keyword>
<dbReference type="Gene3D" id="3.40.50.150">
    <property type="entry name" value="Vaccinia Virus protein VP39"/>
    <property type="match status" value="1"/>
</dbReference>
<dbReference type="SUPFAM" id="SSF53335">
    <property type="entry name" value="S-adenosyl-L-methionine-dependent methyltransferases"/>
    <property type="match status" value="1"/>
</dbReference>
<organism evidence="3 4">
    <name type="scientific">Streptomyces toxytricini</name>
    <name type="common">Actinomyces toxytricini</name>
    <dbReference type="NCBI Taxonomy" id="67369"/>
    <lineage>
        <taxon>Bacteria</taxon>
        <taxon>Bacillati</taxon>
        <taxon>Actinomycetota</taxon>
        <taxon>Actinomycetes</taxon>
        <taxon>Kitasatosporales</taxon>
        <taxon>Streptomycetaceae</taxon>
        <taxon>Streptomyces</taxon>
    </lineage>
</organism>
<accession>A0ABW8EG18</accession>
<dbReference type="EMBL" id="JBIUYY010000002">
    <property type="protein sequence ID" value="MFJ2820851.1"/>
    <property type="molecule type" value="Genomic_DNA"/>
</dbReference>
<dbReference type="InterPro" id="IPR029063">
    <property type="entry name" value="SAM-dependent_MTases_sf"/>
</dbReference>
<feature type="compositionally biased region" description="Basic residues" evidence="2">
    <location>
        <begin position="1"/>
        <end position="11"/>
    </location>
</feature>
<dbReference type="NCBIfam" id="NF037959">
    <property type="entry name" value="MFS_SpdSyn"/>
    <property type="match status" value="1"/>
</dbReference>
<feature type="compositionally biased region" description="Basic and acidic residues" evidence="2">
    <location>
        <begin position="12"/>
        <end position="23"/>
    </location>
</feature>
<name>A0ABW8EG18_STRT5</name>
<gene>
    <name evidence="3" type="ORF">ACIO7M_07020</name>
</gene>
<evidence type="ECO:0000313" key="4">
    <source>
        <dbReference type="Proteomes" id="UP001617351"/>
    </source>
</evidence>
<feature type="region of interest" description="Disordered" evidence="2">
    <location>
        <begin position="1"/>
        <end position="51"/>
    </location>
</feature>
<dbReference type="CDD" id="cd02440">
    <property type="entry name" value="AdoMet_MTases"/>
    <property type="match status" value="1"/>
</dbReference>
<dbReference type="PANTHER" id="PTHR43317:SF1">
    <property type="entry name" value="THERMOSPERMINE SYNTHASE ACAULIS5"/>
    <property type="match status" value="1"/>
</dbReference>
<dbReference type="PANTHER" id="PTHR43317">
    <property type="entry name" value="THERMOSPERMINE SYNTHASE ACAULIS5"/>
    <property type="match status" value="1"/>
</dbReference>